<feature type="repeat" description="WD" evidence="6">
    <location>
        <begin position="440"/>
        <end position="481"/>
    </location>
</feature>
<dbReference type="SMART" id="SM00320">
    <property type="entry name" value="WD40"/>
    <property type="match status" value="7"/>
</dbReference>
<comment type="subcellular location">
    <subcellularLocation>
        <location evidence="1">Cytoplasm</location>
    </subcellularLocation>
</comment>
<name>A0AAV1DL46_OLDCO</name>
<feature type="repeat" description="WD" evidence="6">
    <location>
        <begin position="395"/>
        <end position="428"/>
    </location>
</feature>
<dbReference type="Gene3D" id="3.20.20.100">
    <property type="entry name" value="NADP-dependent oxidoreductase domain"/>
    <property type="match status" value="2"/>
</dbReference>
<evidence type="ECO:0000259" key="7">
    <source>
        <dbReference type="PROSITE" id="PS50897"/>
    </source>
</evidence>
<evidence type="ECO:0000256" key="4">
    <source>
        <dbReference type="ARBA" id="ARBA00022737"/>
    </source>
</evidence>
<evidence type="ECO:0000256" key="1">
    <source>
        <dbReference type="ARBA" id="ARBA00004496"/>
    </source>
</evidence>
<keyword evidence="4" id="KW-0677">Repeat</keyword>
<evidence type="ECO:0000256" key="2">
    <source>
        <dbReference type="ARBA" id="ARBA00022490"/>
    </source>
</evidence>
<dbReference type="InterPro" id="IPR015943">
    <property type="entry name" value="WD40/YVTN_repeat-like_dom_sf"/>
</dbReference>
<dbReference type="SUPFAM" id="SSF50978">
    <property type="entry name" value="WD40 repeat-like"/>
    <property type="match status" value="1"/>
</dbReference>
<dbReference type="CDD" id="cd00200">
    <property type="entry name" value="WD40"/>
    <property type="match status" value="1"/>
</dbReference>
<dbReference type="SUPFAM" id="SSF51430">
    <property type="entry name" value="NAD(P)-linked oxidoreductase"/>
    <property type="match status" value="1"/>
</dbReference>
<feature type="domain" description="CTLH" evidence="7">
    <location>
        <begin position="233"/>
        <end position="283"/>
    </location>
</feature>
<dbReference type="PROSITE" id="PS50294">
    <property type="entry name" value="WD_REPEATS_REGION"/>
    <property type="match status" value="3"/>
</dbReference>
<gene>
    <name evidence="8" type="ORF">OLC1_LOCUS15817</name>
</gene>
<dbReference type="InterPro" id="IPR001680">
    <property type="entry name" value="WD40_rpt"/>
</dbReference>
<dbReference type="FunFam" id="2.130.10.10:FF:000087">
    <property type="entry name" value="WD repeat-containing protein 26 homolog"/>
    <property type="match status" value="1"/>
</dbReference>
<evidence type="ECO:0000256" key="3">
    <source>
        <dbReference type="ARBA" id="ARBA00022574"/>
    </source>
</evidence>
<dbReference type="AlphaFoldDB" id="A0AAV1DL46"/>
<dbReference type="Proteomes" id="UP001161247">
    <property type="component" value="Chromosome 5"/>
</dbReference>
<proteinExistence type="predicted"/>
<keyword evidence="9" id="KW-1185">Reference proteome</keyword>
<dbReference type="InterPro" id="IPR006595">
    <property type="entry name" value="CTLH_C"/>
</dbReference>
<evidence type="ECO:0000313" key="8">
    <source>
        <dbReference type="EMBL" id="CAI9107522.1"/>
    </source>
</evidence>
<dbReference type="PROSITE" id="PS50082">
    <property type="entry name" value="WD_REPEATS_2"/>
    <property type="match status" value="3"/>
</dbReference>
<dbReference type="PANTHER" id="PTHR22838">
    <property type="entry name" value="WD REPEAT PROTEIN 26-RELATED"/>
    <property type="match status" value="1"/>
</dbReference>
<reference evidence="8" key="1">
    <citation type="submission" date="2023-03" db="EMBL/GenBank/DDBJ databases">
        <authorList>
            <person name="Julca I."/>
        </authorList>
    </citation>
    <scope>NUCLEOTIDE SEQUENCE</scope>
</reference>
<dbReference type="InterPro" id="IPR036322">
    <property type="entry name" value="WD40_repeat_dom_sf"/>
</dbReference>
<organism evidence="8 9">
    <name type="scientific">Oldenlandia corymbosa var. corymbosa</name>
    <dbReference type="NCBI Taxonomy" id="529605"/>
    <lineage>
        <taxon>Eukaryota</taxon>
        <taxon>Viridiplantae</taxon>
        <taxon>Streptophyta</taxon>
        <taxon>Embryophyta</taxon>
        <taxon>Tracheophyta</taxon>
        <taxon>Spermatophyta</taxon>
        <taxon>Magnoliopsida</taxon>
        <taxon>eudicotyledons</taxon>
        <taxon>Gunneridae</taxon>
        <taxon>Pentapetalae</taxon>
        <taxon>asterids</taxon>
        <taxon>lamiids</taxon>
        <taxon>Gentianales</taxon>
        <taxon>Rubiaceae</taxon>
        <taxon>Rubioideae</taxon>
        <taxon>Spermacoceae</taxon>
        <taxon>Hedyotis-Oldenlandia complex</taxon>
        <taxon>Oldenlandia</taxon>
    </lineage>
</organism>
<keyword evidence="3 6" id="KW-0853">WD repeat</keyword>
<dbReference type="InterPro" id="IPR036812">
    <property type="entry name" value="NAD(P)_OxRdtase_dom_sf"/>
</dbReference>
<protein>
    <submittedName>
        <fullName evidence="8">OLC1v1006896C1</fullName>
    </submittedName>
</protein>
<evidence type="ECO:0000256" key="6">
    <source>
        <dbReference type="PROSITE-ProRule" id="PRU00221"/>
    </source>
</evidence>
<evidence type="ECO:0000256" key="5">
    <source>
        <dbReference type="ARBA" id="ARBA00065067"/>
    </source>
</evidence>
<evidence type="ECO:0000313" key="9">
    <source>
        <dbReference type="Proteomes" id="UP001161247"/>
    </source>
</evidence>
<dbReference type="Pfam" id="PF00400">
    <property type="entry name" value="WD40"/>
    <property type="match status" value="5"/>
</dbReference>
<comment type="subunit">
    <text evidence="5">Interacts with RANBPM.</text>
</comment>
<dbReference type="PROSITE" id="PS50897">
    <property type="entry name" value="CTLH"/>
    <property type="match status" value="1"/>
</dbReference>
<dbReference type="Gene3D" id="2.130.10.10">
    <property type="entry name" value="YVTN repeat-like/Quinoprotein amine dehydrogenase"/>
    <property type="match status" value="1"/>
</dbReference>
<dbReference type="Pfam" id="PF00248">
    <property type="entry name" value="Aldo_ket_red"/>
    <property type="match status" value="2"/>
</dbReference>
<accession>A0AAV1DL46</accession>
<dbReference type="GO" id="GO:0005737">
    <property type="term" value="C:cytoplasm"/>
    <property type="evidence" value="ECO:0007669"/>
    <property type="project" value="UniProtKB-SubCell"/>
</dbReference>
<keyword evidence="2" id="KW-0963">Cytoplasm</keyword>
<sequence>MADQIDIPRVKLGSQGLEISLFCNSGRVNFYVFKVSRLGFGCMSLSGIYNDPVPEADGIQLIKEAFAKGVTFWDTSDLYGDEHANEYLLGKALKELPREKIQLATKFGVYRKKSPQFTIKGTPDYGTGIGIVPYSAIGRGLFGGKGVVESIPQNSNLQKHPRFTGERFEKNKVFYFNLCKLAEKHGCSTAQLAIAWILHEGDDVVPIPGYGKSAECLESESGVSYRSPDFESLESQIINAKWDDCIDSLNKIKFSSDETRDSALFLVFKQCLLECLSDGNGAVALEILRKQVAGLRLGEEKVHNLALSLLSLTDLGSSKIDDGIVQELRKKLLIELENLLPPPITVSERRLEHLVERAVVAQIDNCFYHTSDSISLYEDHKCSRDNFPTKTIQILTDHKNEVWFVQFSNSGEYLASSSRDCTAIIWKVLDTGKVTQRHVLKSHKNPVSFVAWSPDDTMLLTCGNMELLKLWDVETGICKHTYGNDGFIVSSCAWFPDSKRLVCGSSDPEKGIYMWDVDGNEIKAWKGVRMPKVSDIAVTPDGEHLISIFADKEIHILDLQTNTERVISADHSITSLSVSGDSKLFIVNLNSQQIHMWDVAGKWPKPRKYKGHKQHMYVIRSCFGGLNCSFVASGSEDSKVFIWHRQSYSPIEILSGHLMTVNCVSWNPKRPQMLASASDDQTIRIWGPSCLY</sequence>
<dbReference type="EMBL" id="OX459122">
    <property type="protein sequence ID" value="CAI9107522.1"/>
    <property type="molecule type" value="Genomic_DNA"/>
</dbReference>
<dbReference type="InterPro" id="IPR051350">
    <property type="entry name" value="WD_repeat-ST_regulator"/>
</dbReference>
<dbReference type="PANTHER" id="PTHR22838:SF23">
    <property type="entry name" value="WD REPEAT-CONTAINING PROTEIN WDS HOMOLOG"/>
    <property type="match status" value="1"/>
</dbReference>
<feature type="repeat" description="WD" evidence="6">
    <location>
        <begin position="654"/>
        <end position="686"/>
    </location>
</feature>
<dbReference type="InterPro" id="IPR023210">
    <property type="entry name" value="NADP_OxRdtase_dom"/>
</dbReference>